<evidence type="ECO:0000313" key="4">
    <source>
        <dbReference type="Proteomes" id="UP000287651"/>
    </source>
</evidence>
<feature type="region of interest" description="Disordered" evidence="1">
    <location>
        <begin position="45"/>
        <end position="74"/>
    </location>
</feature>
<comment type="caution">
    <text evidence="3">The sequence shown here is derived from an EMBL/GenBank/DDBJ whole genome shotgun (WGS) entry which is preliminary data.</text>
</comment>
<accession>A0A426ZU64</accession>
<keyword evidence="2" id="KW-0732">Signal</keyword>
<reference evidence="3 4" key="1">
    <citation type="journal article" date="2014" name="Agronomy (Basel)">
        <title>A Draft Genome Sequence for Ensete ventricosum, the Drought-Tolerant Tree Against Hunger.</title>
        <authorList>
            <person name="Harrison J."/>
            <person name="Moore K.A."/>
            <person name="Paszkiewicz K."/>
            <person name="Jones T."/>
            <person name="Grant M."/>
            <person name="Ambacheew D."/>
            <person name="Muzemil S."/>
            <person name="Studholme D.J."/>
        </authorList>
    </citation>
    <scope>NUCLEOTIDE SEQUENCE [LARGE SCALE GENOMIC DNA]</scope>
</reference>
<evidence type="ECO:0000313" key="3">
    <source>
        <dbReference type="EMBL" id="RRT67485.1"/>
    </source>
</evidence>
<dbReference type="EMBL" id="AMZH03005030">
    <property type="protein sequence ID" value="RRT67485.1"/>
    <property type="molecule type" value="Genomic_DNA"/>
</dbReference>
<sequence>MFINTLELLIMLSTGLDVLASTKREKGDMGFKAPAPRKVMTFDSFDEDEKCDPSGIEESRDDSPRGLRGHTSRRYRASFVEENSRQGWDDGRWEWEDTPRRGYRDNYSVPHRYRPSPSPMLAGASPDARLVSPWLGGNTPRSAGKCDKILSPWDSVAPSPTPIRATGSSKRSDSSQSGKHGLHFTVVADSEVAV</sequence>
<protein>
    <recommendedName>
        <fullName evidence="5">Btz domain-containing protein</fullName>
    </recommendedName>
</protein>
<proteinExistence type="predicted"/>
<feature type="region of interest" description="Disordered" evidence="1">
    <location>
        <begin position="132"/>
        <end position="194"/>
    </location>
</feature>
<evidence type="ECO:0000256" key="1">
    <source>
        <dbReference type="SAM" id="MobiDB-lite"/>
    </source>
</evidence>
<organism evidence="3 4">
    <name type="scientific">Ensete ventricosum</name>
    <name type="common">Abyssinian banana</name>
    <name type="synonym">Musa ensete</name>
    <dbReference type="NCBI Taxonomy" id="4639"/>
    <lineage>
        <taxon>Eukaryota</taxon>
        <taxon>Viridiplantae</taxon>
        <taxon>Streptophyta</taxon>
        <taxon>Embryophyta</taxon>
        <taxon>Tracheophyta</taxon>
        <taxon>Spermatophyta</taxon>
        <taxon>Magnoliopsida</taxon>
        <taxon>Liliopsida</taxon>
        <taxon>Zingiberales</taxon>
        <taxon>Musaceae</taxon>
        <taxon>Ensete</taxon>
    </lineage>
</organism>
<evidence type="ECO:0000256" key="2">
    <source>
        <dbReference type="SAM" id="SignalP"/>
    </source>
</evidence>
<dbReference type="AlphaFoldDB" id="A0A426ZU64"/>
<evidence type="ECO:0008006" key="5">
    <source>
        <dbReference type="Google" id="ProtNLM"/>
    </source>
</evidence>
<feature type="chain" id="PRO_5019272498" description="Btz domain-containing protein" evidence="2">
    <location>
        <begin position="21"/>
        <end position="194"/>
    </location>
</feature>
<feature type="signal peptide" evidence="2">
    <location>
        <begin position="1"/>
        <end position="20"/>
    </location>
</feature>
<gene>
    <name evidence="3" type="ORF">B296_00014004</name>
</gene>
<dbReference type="Proteomes" id="UP000287651">
    <property type="component" value="Unassembled WGS sequence"/>
</dbReference>
<name>A0A426ZU64_ENSVE</name>